<dbReference type="GO" id="GO:0005634">
    <property type="term" value="C:nucleus"/>
    <property type="evidence" value="ECO:0007669"/>
    <property type="project" value="UniProtKB-SubCell"/>
</dbReference>
<dbReference type="InterPro" id="IPR019542">
    <property type="entry name" value="Enhancer_polycomb-like_N"/>
</dbReference>
<keyword evidence="3 6" id="KW-0805">Transcription regulation</keyword>
<evidence type="ECO:0000256" key="6">
    <source>
        <dbReference type="RuleBase" id="RU361124"/>
    </source>
</evidence>
<dbReference type="Pfam" id="PF10513">
    <property type="entry name" value="EPL1"/>
    <property type="match status" value="1"/>
</dbReference>
<dbReference type="EMBL" id="NIVC01000046">
    <property type="protein sequence ID" value="PAA92556.1"/>
    <property type="molecule type" value="Genomic_DNA"/>
</dbReference>
<dbReference type="GO" id="GO:0006357">
    <property type="term" value="P:regulation of transcription by RNA polymerase II"/>
    <property type="evidence" value="ECO:0007669"/>
    <property type="project" value="InterPro"/>
</dbReference>
<sequence>MSKVSFRARALDSNRPLQLHFDHEIPDLSDYASISRSVPLLPSGMEKDEETEHHLQEALFAQQQFKSTDLHAIPIPEIDENANKFKSLYHALCREGTFRMPKQYIRVQAFSLDHGDNETPDYDLDSEDEAWLSASKLSLPPIDLERMLEQLERHSDHTVVSLNEAKALLKKDDGLTTAVYDYWLAKRLKHGQRLSLAIKADRRDGSSNNDPYVAFRRRTEKMQTRKHRKNDEASYEKMLRLRRDMDRACSLIELLVRREETKSALLDTELRVFQRRWSARDFDASQLQAAAVAAAAAAAAKKSAAAASAAAASSSWQQQHQLNHHQQQHQQSAAHQRGSTAKRARRRPPPLPTPPEVAAAEAAASAAPPLFVDDDSLLPGGDNGGRFVWCRRRVGAVYAPAKPLTDAEDSAALPPSGTQPRSAFAGVYGRRMFSLTRLPCVVGSESSTASASSCHLSSSAGSRHCRPLAAYVGLRLGRGGRLLIDRLSGPPGVDAYLSGWEARQSGLELPDAPPATVCAHSGELVEEDPLFDLRLPAYELAATSNNGTVG</sequence>
<dbReference type="STRING" id="282301.A0A267H2Q8"/>
<feature type="domain" description="Enhancer of polycomb-like N-terminal" evidence="8">
    <location>
        <begin position="11"/>
        <end position="134"/>
    </location>
</feature>
<protein>
    <recommendedName>
        <fullName evidence="6">Enhancer of polycomb-like protein</fullName>
    </recommendedName>
</protein>
<gene>
    <name evidence="9" type="ORF">BOX15_Mlig003081g5</name>
</gene>
<feature type="compositionally biased region" description="Low complexity" evidence="7">
    <location>
        <begin position="311"/>
        <end position="321"/>
    </location>
</feature>
<dbReference type="AlphaFoldDB" id="A0A267H2Q8"/>
<dbReference type="GO" id="GO:0035267">
    <property type="term" value="C:NuA4 histone acetyltransferase complex"/>
    <property type="evidence" value="ECO:0007669"/>
    <property type="project" value="InterPro"/>
</dbReference>
<evidence type="ECO:0000256" key="7">
    <source>
        <dbReference type="SAM" id="MobiDB-lite"/>
    </source>
</evidence>
<keyword evidence="10" id="KW-1185">Reference proteome</keyword>
<keyword evidence="5 6" id="KW-0539">Nucleus</keyword>
<comment type="caution">
    <text evidence="9">The sequence shown here is derived from an EMBL/GenBank/DDBJ whole genome shotgun (WGS) entry which is preliminary data.</text>
</comment>
<keyword evidence="4 6" id="KW-0804">Transcription</keyword>
<proteinExistence type="inferred from homology"/>
<evidence type="ECO:0000256" key="1">
    <source>
        <dbReference type="ARBA" id="ARBA00004123"/>
    </source>
</evidence>
<evidence type="ECO:0000256" key="2">
    <source>
        <dbReference type="ARBA" id="ARBA00008035"/>
    </source>
</evidence>
<evidence type="ECO:0000313" key="10">
    <source>
        <dbReference type="Proteomes" id="UP000215902"/>
    </source>
</evidence>
<dbReference type="OrthoDB" id="435275at2759"/>
<accession>A0A267H2Q8</accession>
<dbReference type="PANTHER" id="PTHR14898">
    <property type="entry name" value="ENHANCER OF POLYCOMB"/>
    <property type="match status" value="1"/>
</dbReference>
<evidence type="ECO:0000256" key="5">
    <source>
        <dbReference type="ARBA" id="ARBA00023242"/>
    </source>
</evidence>
<dbReference type="Proteomes" id="UP000215902">
    <property type="component" value="Unassembled WGS sequence"/>
</dbReference>
<organism evidence="9 10">
    <name type="scientific">Macrostomum lignano</name>
    <dbReference type="NCBI Taxonomy" id="282301"/>
    <lineage>
        <taxon>Eukaryota</taxon>
        <taxon>Metazoa</taxon>
        <taxon>Spiralia</taxon>
        <taxon>Lophotrochozoa</taxon>
        <taxon>Platyhelminthes</taxon>
        <taxon>Rhabditophora</taxon>
        <taxon>Macrostomorpha</taxon>
        <taxon>Macrostomida</taxon>
        <taxon>Macrostomidae</taxon>
        <taxon>Macrostomum</taxon>
    </lineage>
</organism>
<name>A0A267H2Q8_9PLAT</name>
<dbReference type="InterPro" id="IPR024943">
    <property type="entry name" value="Enhancer_polycomb"/>
</dbReference>
<evidence type="ECO:0000259" key="8">
    <source>
        <dbReference type="Pfam" id="PF10513"/>
    </source>
</evidence>
<comment type="similarity">
    <text evidence="2 6">Belongs to the enhancer of polycomb family.</text>
</comment>
<evidence type="ECO:0000313" key="9">
    <source>
        <dbReference type="EMBL" id="PAA92556.1"/>
    </source>
</evidence>
<feature type="region of interest" description="Disordered" evidence="7">
    <location>
        <begin position="311"/>
        <end position="364"/>
    </location>
</feature>
<evidence type="ECO:0000256" key="4">
    <source>
        <dbReference type="ARBA" id="ARBA00023163"/>
    </source>
</evidence>
<reference evidence="9 10" key="1">
    <citation type="submission" date="2017-06" db="EMBL/GenBank/DDBJ databases">
        <title>A platform for efficient transgenesis in Macrostomum lignano, a flatworm model organism for stem cell research.</title>
        <authorList>
            <person name="Berezikov E."/>
        </authorList>
    </citation>
    <scope>NUCLEOTIDE SEQUENCE [LARGE SCALE GENOMIC DNA]</scope>
    <source>
        <strain evidence="9">DV1</strain>
        <tissue evidence="9">Whole organism</tissue>
    </source>
</reference>
<comment type="subcellular location">
    <subcellularLocation>
        <location evidence="1 6">Nucleus</location>
    </subcellularLocation>
</comment>
<evidence type="ECO:0000256" key="3">
    <source>
        <dbReference type="ARBA" id="ARBA00023015"/>
    </source>
</evidence>